<dbReference type="GO" id="GO:0016705">
    <property type="term" value="F:oxidoreductase activity, acting on paired donors, with incorporation or reduction of molecular oxygen"/>
    <property type="evidence" value="ECO:0007669"/>
    <property type="project" value="InterPro"/>
</dbReference>
<dbReference type="PANTHER" id="PTHR24305:SF157">
    <property type="entry name" value="N-ACETYLTRYPTOPHAN 6-HYDROXYLASE IVOC-RELATED"/>
    <property type="match status" value="1"/>
</dbReference>
<dbReference type="PANTHER" id="PTHR24305">
    <property type="entry name" value="CYTOCHROME P450"/>
    <property type="match status" value="1"/>
</dbReference>
<evidence type="ECO:0000313" key="8">
    <source>
        <dbReference type="Proteomes" id="UP000664534"/>
    </source>
</evidence>
<comment type="caution">
    <text evidence="7">The sequence shown here is derived from an EMBL/GenBank/DDBJ whole genome shotgun (WGS) entry which is preliminary data.</text>
</comment>
<evidence type="ECO:0000256" key="1">
    <source>
        <dbReference type="ARBA" id="ARBA00001971"/>
    </source>
</evidence>
<evidence type="ECO:0000256" key="2">
    <source>
        <dbReference type="ARBA" id="ARBA00010617"/>
    </source>
</evidence>
<keyword evidence="4" id="KW-0560">Oxidoreductase</keyword>
<protein>
    <recommendedName>
        <fullName evidence="9">Cytochrome P450</fullName>
    </recommendedName>
</protein>
<name>A0A8H3J588_9LECA</name>
<gene>
    <name evidence="7" type="ORF">IMSHALPRED_002233</name>
</gene>
<evidence type="ECO:0008006" key="9">
    <source>
        <dbReference type="Google" id="ProtNLM"/>
    </source>
</evidence>
<proteinExistence type="inferred from homology"/>
<dbReference type="AlphaFoldDB" id="A0A8H3J588"/>
<evidence type="ECO:0000313" key="7">
    <source>
        <dbReference type="EMBL" id="CAF9940976.1"/>
    </source>
</evidence>
<dbReference type="GO" id="GO:0004497">
    <property type="term" value="F:monooxygenase activity"/>
    <property type="evidence" value="ECO:0007669"/>
    <property type="project" value="UniProtKB-KW"/>
</dbReference>
<accession>A0A8H3J588</accession>
<keyword evidence="3" id="KW-0479">Metal-binding</keyword>
<comment type="similarity">
    <text evidence="2">Belongs to the cytochrome P450 family.</text>
</comment>
<dbReference type="InterPro" id="IPR036396">
    <property type="entry name" value="Cyt_P450_sf"/>
</dbReference>
<sequence>MAIWTFSALPVLTTAAATLVCYLSWTVIYRLYISPISKFPGPRLAALTFWYEFYYDVILRGQYTFHIRALHVEYGPIIRINPYELHILDPDYYDELYASSASGEKRDKWEWYTKQFGTPEAMFSTIGHDQHKARRAALNRFFSMASVRRLQPIIAERVNTLMQRIRGFKDVKGDVGVIKADYAFAAFTNGKL</sequence>
<evidence type="ECO:0000256" key="5">
    <source>
        <dbReference type="ARBA" id="ARBA00023004"/>
    </source>
</evidence>
<keyword evidence="5" id="KW-0408">Iron</keyword>
<dbReference type="Gene3D" id="1.10.630.10">
    <property type="entry name" value="Cytochrome P450"/>
    <property type="match status" value="1"/>
</dbReference>
<keyword evidence="8" id="KW-1185">Reference proteome</keyword>
<dbReference type="GO" id="GO:0005506">
    <property type="term" value="F:iron ion binding"/>
    <property type="evidence" value="ECO:0007669"/>
    <property type="project" value="InterPro"/>
</dbReference>
<dbReference type="SUPFAM" id="SSF48264">
    <property type="entry name" value="Cytochrome P450"/>
    <property type="match status" value="1"/>
</dbReference>
<dbReference type="EMBL" id="CAJPDT010000139">
    <property type="protein sequence ID" value="CAF9940976.1"/>
    <property type="molecule type" value="Genomic_DNA"/>
</dbReference>
<dbReference type="OrthoDB" id="3945418at2759"/>
<dbReference type="GO" id="GO:0020037">
    <property type="term" value="F:heme binding"/>
    <property type="evidence" value="ECO:0007669"/>
    <property type="project" value="InterPro"/>
</dbReference>
<keyword evidence="6" id="KW-0503">Monooxygenase</keyword>
<evidence type="ECO:0000256" key="6">
    <source>
        <dbReference type="ARBA" id="ARBA00023033"/>
    </source>
</evidence>
<reference evidence="7" key="1">
    <citation type="submission" date="2021-03" db="EMBL/GenBank/DDBJ databases">
        <authorList>
            <person name="Tagirdzhanova G."/>
        </authorList>
    </citation>
    <scope>NUCLEOTIDE SEQUENCE</scope>
</reference>
<evidence type="ECO:0000256" key="3">
    <source>
        <dbReference type="ARBA" id="ARBA00022723"/>
    </source>
</evidence>
<comment type="cofactor">
    <cofactor evidence="1">
        <name>heme</name>
        <dbReference type="ChEBI" id="CHEBI:30413"/>
    </cofactor>
</comment>
<dbReference type="Proteomes" id="UP000664534">
    <property type="component" value="Unassembled WGS sequence"/>
</dbReference>
<dbReference type="InterPro" id="IPR050121">
    <property type="entry name" value="Cytochrome_P450_monoxygenase"/>
</dbReference>
<evidence type="ECO:0000256" key="4">
    <source>
        <dbReference type="ARBA" id="ARBA00023002"/>
    </source>
</evidence>
<organism evidence="7 8">
    <name type="scientific">Imshaugia aleurites</name>
    <dbReference type="NCBI Taxonomy" id="172621"/>
    <lineage>
        <taxon>Eukaryota</taxon>
        <taxon>Fungi</taxon>
        <taxon>Dikarya</taxon>
        <taxon>Ascomycota</taxon>
        <taxon>Pezizomycotina</taxon>
        <taxon>Lecanoromycetes</taxon>
        <taxon>OSLEUM clade</taxon>
        <taxon>Lecanoromycetidae</taxon>
        <taxon>Lecanorales</taxon>
        <taxon>Lecanorineae</taxon>
        <taxon>Parmeliaceae</taxon>
        <taxon>Imshaugia</taxon>
    </lineage>
</organism>